<keyword evidence="8 10" id="KW-0472">Membrane</keyword>
<evidence type="ECO:0000256" key="3">
    <source>
        <dbReference type="ARBA" id="ARBA00022452"/>
    </source>
</evidence>
<keyword evidence="4" id="KW-0812">Transmembrane</keyword>
<feature type="region of interest" description="Disordered" evidence="11">
    <location>
        <begin position="203"/>
        <end position="259"/>
    </location>
</feature>
<name>A0ABU3B419_9GAMM</name>
<dbReference type="PANTHER" id="PTHR30329:SF21">
    <property type="entry name" value="LIPOPROTEIN YIAD-RELATED"/>
    <property type="match status" value="1"/>
</dbReference>
<dbReference type="PROSITE" id="PS51123">
    <property type="entry name" value="OMPA_2"/>
    <property type="match status" value="1"/>
</dbReference>
<reference evidence="14 15" key="1">
    <citation type="submission" date="2023-09" db="EMBL/GenBank/DDBJ databases">
        <authorList>
            <person name="Rey-Velasco X."/>
        </authorList>
    </citation>
    <scope>NUCLEOTIDE SEQUENCE [LARGE SCALE GENOMIC DNA]</scope>
    <source>
        <strain evidence="14 15">P385</strain>
    </source>
</reference>
<dbReference type="Pfam" id="PF13505">
    <property type="entry name" value="OMP_b-brl"/>
    <property type="match status" value="1"/>
</dbReference>
<dbReference type="SUPFAM" id="SSF56925">
    <property type="entry name" value="OMPA-like"/>
    <property type="match status" value="1"/>
</dbReference>
<sequence>MNRKHSIVLAGALAISSAWTSAALAQEDEKVFDDRFYLAPMASWTFIDDDGTQQLDPDNAGGVHLSFGKPINKYFSVELFGSFFGDVDFEGPNVFTGDVEMLEYGLSGLYFPIPDDAPVYGLASVGMGDYEFEFTGNPALDGDQDGDFFDLGLGFILPLNALGIPDNYGFSIRGEYRYRQSDVDDVPGNVEFEGHIVQLGLQIPLGPNPNKPEPQSAPTPVPAPVQTGPSDSDGDGVIDAKDECPSTPPGTEVDGTGCPIEKDEPIVLRGVTFEFNSATLTTQAEDRLDNVVNALQAADQIEVRVEGHTDSVGGAQYNLELSQERADSVKAYLVQYGIDANRLTTRGFGETRPVAPNTNPDGSDNPAGRAENRRVELHVEDE</sequence>
<dbReference type="InterPro" id="IPR006665">
    <property type="entry name" value="OmpA-like"/>
</dbReference>
<evidence type="ECO:0000313" key="15">
    <source>
        <dbReference type="Proteomes" id="UP001259982"/>
    </source>
</evidence>
<keyword evidence="5 12" id="KW-0732">Signal</keyword>
<dbReference type="InterPro" id="IPR036737">
    <property type="entry name" value="OmpA-like_sf"/>
</dbReference>
<dbReference type="SUPFAM" id="SSF103647">
    <property type="entry name" value="TSP type-3 repeat"/>
    <property type="match status" value="1"/>
</dbReference>
<dbReference type="PANTHER" id="PTHR30329">
    <property type="entry name" value="STATOR ELEMENT OF FLAGELLAR MOTOR COMPLEX"/>
    <property type="match status" value="1"/>
</dbReference>
<gene>
    <name evidence="14" type="ORF">RM531_00015</name>
</gene>
<dbReference type="InterPro" id="IPR006690">
    <property type="entry name" value="OMPA-like_CS"/>
</dbReference>
<dbReference type="CDD" id="cd07185">
    <property type="entry name" value="OmpA_C-like"/>
    <property type="match status" value="1"/>
</dbReference>
<dbReference type="InterPro" id="IPR027385">
    <property type="entry name" value="Beta-barrel_OMP"/>
</dbReference>
<evidence type="ECO:0000256" key="11">
    <source>
        <dbReference type="SAM" id="MobiDB-lite"/>
    </source>
</evidence>
<dbReference type="EMBL" id="JAVRHY010000001">
    <property type="protein sequence ID" value="MDT0616845.1"/>
    <property type="molecule type" value="Genomic_DNA"/>
</dbReference>
<feature type="region of interest" description="Disordered" evidence="11">
    <location>
        <begin position="347"/>
        <end position="382"/>
    </location>
</feature>
<evidence type="ECO:0000256" key="12">
    <source>
        <dbReference type="SAM" id="SignalP"/>
    </source>
</evidence>
<dbReference type="InterPro" id="IPR011250">
    <property type="entry name" value="OMP/PagP_B-barrel"/>
</dbReference>
<evidence type="ECO:0000313" key="14">
    <source>
        <dbReference type="EMBL" id="MDT0616845.1"/>
    </source>
</evidence>
<evidence type="ECO:0000256" key="2">
    <source>
        <dbReference type="ARBA" id="ARBA00022448"/>
    </source>
</evidence>
<dbReference type="PRINTS" id="PR01021">
    <property type="entry name" value="OMPADOMAIN"/>
</dbReference>
<feature type="compositionally biased region" description="Pro residues" evidence="11">
    <location>
        <begin position="206"/>
        <end position="223"/>
    </location>
</feature>
<feature type="signal peptide" evidence="12">
    <location>
        <begin position="1"/>
        <end position="25"/>
    </location>
</feature>
<evidence type="ECO:0000256" key="10">
    <source>
        <dbReference type="PROSITE-ProRule" id="PRU00473"/>
    </source>
</evidence>
<evidence type="ECO:0000256" key="4">
    <source>
        <dbReference type="ARBA" id="ARBA00022692"/>
    </source>
</evidence>
<comment type="caution">
    <text evidence="14">The sequence shown here is derived from an EMBL/GenBank/DDBJ whole genome shotgun (WGS) entry which is preliminary data.</text>
</comment>
<evidence type="ECO:0000256" key="7">
    <source>
        <dbReference type="ARBA" id="ARBA00023114"/>
    </source>
</evidence>
<evidence type="ECO:0000259" key="13">
    <source>
        <dbReference type="PROSITE" id="PS51123"/>
    </source>
</evidence>
<dbReference type="SUPFAM" id="SSF103088">
    <property type="entry name" value="OmpA-like"/>
    <property type="match status" value="1"/>
</dbReference>
<dbReference type="InterPro" id="IPR050330">
    <property type="entry name" value="Bact_OuterMem_StrucFunc"/>
</dbReference>
<feature type="compositionally biased region" description="Basic and acidic residues" evidence="11">
    <location>
        <begin position="370"/>
        <end position="382"/>
    </location>
</feature>
<dbReference type="Pfam" id="PF00691">
    <property type="entry name" value="OmpA"/>
    <property type="match status" value="1"/>
</dbReference>
<dbReference type="InterPro" id="IPR006664">
    <property type="entry name" value="OMP_bac"/>
</dbReference>
<keyword evidence="3" id="KW-1134">Transmembrane beta strand</keyword>
<evidence type="ECO:0000256" key="5">
    <source>
        <dbReference type="ARBA" id="ARBA00022729"/>
    </source>
</evidence>
<evidence type="ECO:0000256" key="9">
    <source>
        <dbReference type="ARBA" id="ARBA00023237"/>
    </source>
</evidence>
<evidence type="ECO:0000256" key="8">
    <source>
        <dbReference type="ARBA" id="ARBA00023136"/>
    </source>
</evidence>
<feature type="chain" id="PRO_5046118021" evidence="12">
    <location>
        <begin position="26"/>
        <end position="382"/>
    </location>
</feature>
<keyword evidence="6" id="KW-0406">Ion transport</keyword>
<keyword evidence="9" id="KW-0998">Cell outer membrane</keyword>
<accession>A0ABU3B419</accession>
<evidence type="ECO:0000256" key="6">
    <source>
        <dbReference type="ARBA" id="ARBA00023065"/>
    </source>
</evidence>
<keyword evidence="15" id="KW-1185">Reference proteome</keyword>
<dbReference type="Gene3D" id="3.30.1330.60">
    <property type="entry name" value="OmpA-like domain"/>
    <property type="match status" value="1"/>
</dbReference>
<dbReference type="Proteomes" id="UP001259982">
    <property type="component" value="Unassembled WGS sequence"/>
</dbReference>
<proteinExistence type="predicted"/>
<dbReference type="RefSeq" id="WP_311656327.1">
    <property type="nucleotide sequence ID" value="NZ_JAVRHY010000001.1"/>
</dbReference>
<feature type="domain" description="OmpA-like" evidence="13">
    <location>
        <begin position="260"/>
        <end position="382"/>
    </location>
</feature>
<dbReference type="Gene3D" id="2.40.160.20">
    <property type="match status" value="1"/>
</dbReference>
<evidence type="ECO:0000256" key="1">
    <source>
        <dbReference type="ARBA" id="ARBA00004571"/>
    </source>
</evidence>
<keyword evidence="7" id="KW-0626">Porin</keyword>
<comment type="subcellular location">
    <subcellularLocation>
        <location evidence="1">Cell outer membrane</location>
        <topology evidence="1">Multi-pass membrane protein</topology>
    </subcellularLocation>
</comment>
<dbReference type="InterPro" id="IPR028974">
    <property type="entry name" value="TSP_type-3_rpt"/>
</dbReference>
<dbReference type="PROSITE" id="PS01068">
    <property type="entry name" value="OMPA_1"/>
    <property type="match status" value="1"/>
</dbReference>
<protein>
    <submittedName>
        <fullName evidence="14">OmpA family protein</fullName>
    </submittedName>
</protein>
<organism evidence="14 15">
    <name type="scientific">Spectribacter acetivorans</name>
    <dbReference type="NCBI Taxonomy" id="3075603"/>
    <lineage>
        <taxon>Bacteria</taxon>
        <taxon>Pseudomonadati</taxon>
        <taxon>Pseudomonadota</taxon>
        <taxon>Gammaproteobacteria</taxon>
        <taxon>Salinisphaerales</taxon>
        <taxon>Salinisphaeraceae</taxon>
        <taxon>Spectribacter</taxon>
    </lineage>
</organism>
<keyword evidence="2" id="KW-0813">Transport</keyword>